<dbReference type="AlphaFoldDB" id="A0A3N9TH04"/>
<protein>
    <submittedName>
        <fullName evidence="1">Uncharacterized protein</fullName>
    </submittedName>
</protein>
<gene>
    <name evidence="1" type="ORF">EES38_13600</name>
</gene>
<dbReference type="Proteomes" id="UP000281112">
    <property type="component" value="Unassembled WGS sequence"/>
</dbReference>
<comment type="caution">
    <text evidence="1">The sequence shown here is derived from an EMBL/GenBank/DDBJ whole genome shotgun (WGS) entry which is preliminary data.</text>
</comment>
<sequence length="63" mass="7240">MNDYYIDNGEKAVRELLADLLEKFNKQIQEGKSPKTRIQYFGATLEVKLLSFEGVGNFQKEPS</sequence>
<dbReference type="OrthoDB" id="5904408at2"/>
<evidence type="ECO:0000313" key="2">
    <source>
        <dbReference type="Proteomes" id="UP000281112"/>
    </source>
</evidence>
<dbReference type="EMBL" id="RJVQ01000005">
    <property type="protein sequence ID" value="RQW62755.1"/>
    <property type="molecule type" value="Genomic_DNA"/>
</dbReference>
<name>A0A3N9TH04_9VIBR</name>
<evidence type="ECO:0000313" key="1">
    <source>
        <dbReference type="EMBL" id="RQW62755.1"/>
    </source>
</evidence>
<organism evidence="1 2">
    <name type="scientific">Vibrio viridaestus</name>
    <dbReference type="NCBI Taxonomy" id="2487322"/>
    <lineage>
        <taxon>Bacteria</taxon>
        <taxon>Pseudomonadati</taxon>
        <taxon>Pseudomonadota</taxon>
        <taxon>Gammaproteobacteria</taxon>
        <taxon>Vibrionales</taxon>
        <taxon>Vibrionaceae</taxon>
        <taxon>Vibrio</taxon>
    </lineage>
</organism>
<accession>A0A3N9TH04</accession>
<reference evidence="1 2" key="1">
    <citation type="submission" date="2018-11" db="EMBL/GenBank/DDBJ databases">
        <title>Vibrio LJC006 sp. nov., isolated from seawater during the bloom of the enteromorpha.</title>
        <authorList>
            <person name="Liang J."/>
        </authorList>
    </citation>
    <scope>NUCLEOTIDE SEQUENCE [LARGE SCALE GENOMIC DNA]</scope>
    <source>
        <strain evidence="1 2">LJC006</strain>
    </source>
</reference>
<dbReference type="RefSeq" id="WP_124937748.1">
    <property type="nucleotide sequence ID" value="NZ_RJVQ01000005.1"/>
</dbReference>
<keyword evidence="2" id="KW-1185">Reference proteome</keyword>
<proteinExistence type="predicted"/>